<organism evidence="2">
    <name type="scientific">Absidia glauca</name>
    <name type="common">Pin mould</name>
    <dbReference type="NCBI Taxonomy" id="4829"/>
    <lineage>
        <taxon>Eukaryota</taxon>
        <taxon>Fungi</taxon>
        <taxon>Fungi incertae sedis</taxon>
        <taxon>Mucoromycota</taxon>
        <taxon>Mucoromycotina</taxon>
        <taxon>Mucoromycetes</taxon>
        <taxon>Mucorales</taxon>
        <taxon>Cunninghamellaceae</taxon>
        <taxon>Absidia</taxon>
    </lineage>
</organism>
<dbReference type="InterPro" id="IPR036527">
    <property type="entry name" value="SCP2_sterol-bd_dom_sf"/>
</dbReference>
<dbReference type="EMBL" id="LT552921">
    <property type="protein sequence ID" value="SAL99536.1"/>
    <property type="molecule type" value="Genomic_DNA"/>
</dbReference>
<feature type="domain" description="SCP2" evidence="1">
    <location>
        <begin position="29"/>
        <end position="124"/>
    </location>
</feature>
<sequence length="153" mass="17296">MSHSVLLSDVILPEVERQLLQDPTLWPNIKGYFVVGVTKKKKPVTTWYILLQGNEIQPVITNNESKVRGVAKKKRIQTVKIRVEDSDLLNFITGGLTGIKAYVSRRIKIKGDLMLAQRLETLFEKAGGRERALEYIRKNEPSLLQANVGNAKL</sequence>
<dbReference type="OMA" id="PAATWYL"/>
<dbReference type="STRING" id="4829.A0A168N023"/>
<gene>
    <name evidence="2" type="primary">ABSGL_05181.1 scaffold 6851</name>
</gene>
<accession>A0A168N023</accession>
<dbReference type="AlphaFoldDB" id="A0A168N023"/>
<dbReference type="OrthoDB" id="10265837at2759"/>
<dbReference type="InParanoid" id="A0A168N023"/>
<dbReference type="PANTHER" id="PTHR10094">
    <property type="entry name" value="STEROL CARRIER PROTEIN 2 SCP-2 FAMILY PROTEIN"/>
    <property type="match status" value="1"/>
</dbReference>
<protein>
    <recommendedName>
        <fullName evidence="1">SCP2 domain-containing protein</fullName>
    </recommendedName>
</protein>
<dbReference type="Pfam" id="PF02036">
    <property type="entry name" value="SCP2"/>
    <property type="match status" value="1"/>
</dbReference>
<keyword evidence="3" id="KW-1185">Reference proteome</keyword>
<proteinExistence type="predicted"/>
<dbReference type="GO" id="GO:0005829">
    <property type="term" value="C:cytosol"/>
    <property type="evidence" value="ECO:0007669"/>
    <property type="project" value="TreeGrafter"/>
</dbReference>
<dbReference type="InterPro" id="IPR003033">
    <property type="entry name" value="SCP2_sterol-bd_dom"/>
</dbReference>
<dbReference type="PANTHER" id="PTHR10094:SF25">
    <property type="entry name" value="SCP2 STEROL-BINDING DOMAIN-CONTAINING PROTEIN 1"/>
    <property type="match status" value="1"/>
</dbReference>
<evidence type="ECO:0000313" key="2">
    <source>
        <dbReference type="EMBL" id="SAL99536.1"/>
    </source>
</evidence>
<name>A0A168N023_ABSGL</name>
<dbReference type="Gene3D" id="3.30.1050.10">
    <property type="entry name" value="SCP2 sterol-binding domain"/>
    <property type="match status" value="1"/>
</dbReference>
<reference evidence="2" key="1">
    <citation type="submission" date="2016-04" db="EMBL/GenBank/DDBJ databases">
        <authorList>
            <person name="Evans L.H."/>
            <person name="Alamgir A."/>
            <person name="Owens N."/>
            <person name="Weber N.D."/>
            <person name="Virtaneva K."/>
            <person name="Barbian K."/>
            <person name="Babar A."/>
            <person name="Rosenke K."/>
        </authorList>
    </citation>
    <scope>NUCLEOTIDE SEQUENCE [LARGE SCALE GENOMIC DNA]</scope>
    <source>
        <strain evidence="2">CBS 101.48</strain>
    </source>
</reference>
<evidence type="ECO:0000259" key="1">
    <source>
        <dbReference type="Pfam" id="PF02036"/>
    </source>
</evidence>
<dbReference type="SUPFAM" id="SSF55718">
    <property type="entry name" value="SCP-like"/>
    <property type="match status" value="1"/>
</dbReference>
<evidence type="ECO:0000313" key="3">
    <source>
        <dbReference type="Proteomes" id="UP000078561"/>
    </source>
</evidence>
<dbReference type="Proteomes" id="UP000078561">
    <property type="component" value="Unassembled WGS sequence"/>
</dbReference>